<dbReference type="RefSeq" id="WP_172106461.1">
    <property type="nucleotide sequence ID" value="NZ_CP038017.1"/>
</dbReference>
<dbReference type="KEGG" id="afri:E3E15_02470"/>
<accession>A0A6M3HX81</accession>
<reference evidence="1 2" key="1">
    <citation type="submission" date="2019-03" db="EMBL/GenBank/DDBJ databases">
        <title>Complete Genome Sequence of Allofrancisella frigidaquae Strain SYSU 10HL1970 Isolated from Water-Cooling Systems in China.</title>
        <authorList>
            <person name="Ohrman C."/>
            <person name="Uneklint I."/>
            <person name="Sjodin A."/>
        </authorList>
    </citation>
    <scope>NUCLEOTIDE SEQUENCE [LARGE SCALE GENOMIC DNA]</scope>
    <source>
        <strain evidence="1 2">SYSU 10HL1970</strain>
    </source>
</reference>
<dbReference type="AlphaFoldDB" id="A0A6M3HX81"/>
<keyword evidence="2" id="KW-1185">Reference proteome</keyword>
<evidence type="ECO:0000313" key="1">
    <source>
        <dbReference type="EMBL" id="QIV94276.1"/>
    </source>
</evidence>
<gene>
    <name evidence="1" type="ORF">E3E15_02470</name>
</gene>
<dbReference type="EMBL" id="CP038017">
    <property type="protein sequence ID" value="QIV94276.1"/>
    <property type="molecule type" value="Genomic_DNA"/>
</dbReference>
<organism evidence="1 2">
    <name type="scientific">Allofrancisella frigidaquae</name>
    <dbReference type="NCBI Taxonomy" id="1085644"/>
    <lineage>
        <taxon>Bacteria</taxon>
        <taxon>Pseudomonadati</taxon>
        <taxon>Pseudomonadota</taxon>
        <taxon>Gammaproteobacteria</taxon>
        <taxon>Thiotrichales</taxon>
        <taxon>Francisellaceae</taxon>
        <taxon>Allofrancisella</taxon>
    </lineage>
</organism>
<sequence>MTITIIPEKISNIDKYKTRSKITNSTQANKELINKTKNLILSIEVANKELKKLNIPYLNDTEIVYYAPQKIICKSQKEILKFKIKELQSQFIEILKKSKLFSKLEKIEVLIDYSTNKPHEKNLSNYKAKEALQQIKKNLNI</sequence>
<proteinExistence type="predicted"/>
<protein>
    <submittedName>
        <fullName evidence="1">Uncharacterized protein</fullName>
    </submittedName>
</protein>
<evidence type="ECO:0000313" key="2">
    <source>
        <dbReference type="Proteomes" id="UP000503320"/>
    </source>
</evidence>
<name>A0A6M3HX81_9GAMM</name>
<dbReference type="Proteomes" id="UP000503320">
    <property type="component" value="Chromosome"/>
</dbReference>